<feature type="compositionally biased region" description="Polar residues" evidence="1">
    <location>
        <begin position="1"/>
        <end position="14"/>
    </location>
</feature>
<feature type="compositionally biased region" description="Polar residues" evidence="1">
    <location>
        <begin position="37"/>
        <end position="46"/>
    </location>
</feature>
<evidence type="ECO:0000313" key="2">
    <source>
        <dbReference type="EMBL" id="JAD98540.1"/>
    </source>
</evidence>
<proteinExistence type="predicted"/>
<dbReference type="EMBL" id="GBRH01199355">
    <property type="protein sequence ID" value="JAD98540.1"/>
    <property type="molecule type" value="Transcribed_RNA"/>
</dbReference>
<organism evidence="2">
    <name type="scientific">Arundo donax</name>
    <name type="common">Giant reed</name>
    <name type="synonym">Donax arundinaceus</name>
    <dbReference type="NCBI Taxonomy" id="35708"/>
    <lineage>
        <taxon>Eukaryota</taxon>
        <taxon>Viridiplantae</taxon>
        <taxon>Streptophyta</taxon>
        <taxon>Embryophyta</taxon>
        <taxon>Tracheophyta</taxon>
        <taxon>Spermatophyta</taxon>
        <taxon>Magnoliopsida</taxon>
        <taxon>Liliopsida</taxon>
        <taxon>Poales</taxon>
        <taxon>Poaceae</taxon>
        <taxon>PACMAD clade</taxon>
        <taxon>Arundinoideae</taxon>
        <taxon>Arundineae</taxon>
        <taxon>Arundo</taxon>
    </lineage>
</organism>
<feature type="region of interest" description="Disordered" evidence="1">
    <location>
        <begin position="1"/>
        <end position="54"/>
    </location>
</feature>
<reference evidence="2" key="2">
    <citation type="journal article" date="2015" name="Data Brief">
        <title>Shoot transcriptome of the giant reed, Arundo donax.</title>
        <authorList>
            <person name="Barrero R.A."/>
            <person name="Guerrero F.D."/>
            <person name="Moolhuijzen P."/>
            <person name="Goolsby J.A."/>
            <person name="Tidwell J."/>
            <person name="Bellgard S.E."/>
            <person name="Bellgard M.I."/>
        </authorList>
    </citation>
    <scope>NUCLEOTIDE SEQUENCE</scope>
    <source>
        <tissue evidence="2">Shoot tissue taken approximately 20 cm above the soil surface</tissue>
    </source>
</reference>
<sequence length="54" mass="6205">MQLHSSCSNQQGNPEDQHDFQYTERSNNFHQPFASIKCTSSGQDPFSQPKEGRF</sequence>
<dbReference type="AlphaFoldDB" id="A0A0A9EL16"/>
<accession>A0A0A9EL16</accession>
<protein>
    <submittedName>
        <fullName evidence="2">Protein Mo25</fullName>
    </submittedName>
</protein>
<name>A0A0A9EL16_ARUDO</name>
<evidence type="ECO:0000256" key="1">
    <source>
        <dbReference type="SAM" id="MobiDB-lite"/>
    </source>
</evidence>
<reference evidence="2" key="1">
    <citation type="submission" date="2014-09" db="EMBL/GenBank/DDBJ databases">
        <authorList>
            <person name="Magalhaes I.L.F."/>
            <person name="Oliveira U."/>
            <person name="Santos F.R."/>
            <person name="Vidigal T.H.D.A."/>
            <person name="Brescovit A.D."/>
            <person name="Santos A.J."/>
        </authorList>
    </citation>
    <scope>NUCLEOTIDE SEQUENCE</scope>
    <source>
        <tissue evidence="2">Shoot tissue taken approximately 20 cm above the soil surface</tissue>
    </source>
</reference>